<feature type="compositionally biased region" description="Basic residues" evidence="10">
    <location>
        <begin position="286"/>
        <end position="296"/>
    </location>
</feature>
<dbReference type="Gene3D" id="3.30.200.20">
    <property type="entry name" value="Phosphorylase Kinase, domain 1"/>
    <property type="match status" value="1"/>
</dbReference>
<dbReference type="SMART" id="SM00220">
    <property type="entry name" value="S_TKc"/>
    <property type="match status" value="1"/>
</dbReference>
<comment type="caution">
    <text evidence="12">The sequence shown here is derived from an EMBL/GenBank/DDBJ whole genome shotgun (WGS) entry which is preliminary data.</text>
</comment>
<feature type="compositionally biased region" description="Basic residues" evidence="10">
    <location>
        <begin position="234"/>
        <end position="245"/>
    </location>
</feature>
<sequence length="850" mass="100146">MSNNSDQINTPPSGRRSRKLKFLRFRRWGKKSKKNKLAKENQINNTDQDEPNTKNKSLNEKIKEQTKENSKTKTKLKKKSQKNKKTSTSKNKNKNEKEKEKEQKHLFDSKTNKDFEGSVSKHTQKTDKSKDKKEKKSNKKKYNNKQKEKEKEKEKEKNKKKKNSKKETKEKTKSKNGKEQTTKAHNNKKKNQNENKKKNQIENKKRKSHTKHQTTSKTKQKKKSHTQTSVTSKNKQKHKSKKKKRNEAQVIEKKKKKESKSRSSKEKKKSNHKKKPSPKTQESPTKRKNRTKGPKNRTKEMKMTEKRMEKSEEESSNLELSLETSSSTDEENPEDYKKGGYHPTKVGEIFKKRYKALFKIGWGYFSTVWLVEDVRYGGKLVRTKAGKIIKKEKYLALKIVKSSKAFAQVAIDEIKLLLKSSKKDKERNCSVVRLHDHFLHVGKNGKHICMVFEFLDQKNLLSLIRKYGENQGLPIEIVKKITIQTLKGLHHLHNKCQIIHTDIKPENIMLYSKIGNIPKRLWNKLDKVTLKSEERKYRRREKERKKRKERERENEKENEKENERENSGEGEGETEGGGQKEQENDIENEDLNSDDFFDITKSGGENTPTKRKLSKTRLIKTLNKESGGTYKEKKTTKELDLTEQEQNILWEQIKRTKEDEKTSTLLKKISPSKIKCKIVDLGNACWFDKHFSSEIQTREYRSPEVILGHDYNWSSDIWSLGCMIFELLTGDVLFDPQKSQLYGKDEDHLALIIELFGKIPPDILETGHHSRKLLDKKGELKHIKKFHFWPLEKVLHEKYKFSEKNAKQISKFLLPMFHYRINKRASAKQCLKHPWLKKKSSQQKKKNKRK</sequence>
<dbReference type="PROSITE" id="PS00107">
    <property type="entry name" value="PROTEIN_KINASE_ATP"/>
    <property type="match status" value="1"/>
</dbReference>
<dbReference type="InterPro" id="IPR000719">
    <property type="entry name" value="Prot_kinase_dom"/>
</dbReference>
<dbReference type="InterPro" id="IPR011009">
    <property type="entry name" value="Kinase-like_dom_sf"/>
</dbReference>
<evidence type="ECO:0000256" key="8">
    <source>
        <dbReference type="ARBA" id="ARBA00048679"/>
    </source>
</evidence>
<protein>
    <recommendedName>
        <fullName evidence="1">non-specific serine/threonine protein kinase</fullName>
        <ecNumber evidence="1">2.7.11.1</ecNumber>
    </recommendedName>
</protein>
<evidence type="ECO:0000313" key="13">
    <source>
        <dbReference type="Proteomes" id="UP001150062"/>
    </source>
</evidence>
<keyword evidence="4 9" id="KW-0547">Nucleotide-binding</keyword>
<dbReference type="PANTHER" id="PTHR47634:SF9">
    <property type="entry name" value="PROTEIN KINASE DOMAIN-CONTAINING PROTEIN-RELATED"/>
    <property type="match status" value="1"/>
</dbReference>
<feature type="region of interest" description="Disordered" evidence="10">
    <location>
        <begin position="536"/>
        <end position="616"/>
    </location>
</feature>
<feature type="compositionally biased region" description="Basic residues" evidence="10">
    <location>
        <begin position="537"/>
        <end position="549"/>
    </location>
</feature>
<dbReference type="Gene3D" id="1.10.510.10">
    <property type="entry name" value="Transferase(Phosphotransferase) domain 1"/>
    <property type="match status" value="2"/>
</dbReference>
<proteinExistence type="predicted"/>
<evidence type="ECO:0000256" key="2">
    <source>
        <dbReference type="ARBA" id="ARBA00022527"/>
    </source>
</evidence>
<feature type="compositionally biased region" description="Basic and acidic residues" evidence="10">
    <location>
        <begin position="550"/>
        <end position="567"/>
    </location>
</feature>
<feature type="compositionally biased region" description="Basic residues" evidence="10">
    <location>
        <begin position="15"/>
        <end position="36"/>
    </location>
</feature>
<organism evidence="12 13">
    <name type="scientific">Anaeramoeba flamelloides</name>
    <dbReference type="NCBI Taxonomy" id="1746091"/>
    <lineage>
        <taxon>Eukaryota</taxon>
        <taxon>Metamonada</taxon>
        <taxon>Anaeramoebidae</taxon>
        <taxon>Anaeramoeba</taxon>
    </lineage>
</organism>
<feature type="compositionally biased region" description="Basic and acidic residues" evidence="10">
    <location>
        <begin position="145"/>
        <end position="157"/>
    </location>
</feature>
<dbReference type="Pfam" id="PF00069">
    <property type="entry name" value="Pkinase"/>
    <property type="match status" value="2"/>
</dbReference>
<feature type="compositionally biased region" description="Basic and acidic residues" evidence="10">
    <location>
        <begin position="93"/>
        <end position="116"/>
    </location>
</feature>
<evidence type="ECO:0000256" key="9">
    <source>
        <dbReference type="PROSITE-ProRule" id="PRU10141"/>
    </source>
</evidence>
<dbReference type="Proteomes" id="UP001150062">
    <property type="component" value="Unassembled WGS sequence"/>
</dbReference>
<feature type="compositionally biased region" description="Basic and acidic residues" evidence="10">
    <location>
        <begin position="165"/>
        <end position="182"/>
    </location>
</feature>
<dbReference type="InterPro" id="IPR008271">
    <property type="entry name" value="Ser/Thr_kinase_AS"/>
</dbReference>
<evidence type="ECO:0000256" key="6">
    <source>
        <dbReference type="ARBA" id="ARBA00022840"/>
    </source>
</evidence>
<feature type="binding site" evidence="9">
    <location>
        <position position="391"/>
    </location>
    <ligand>
        <name>ATP</name>
        <dbReference type="ChEBI" id="CHEBI:30616"/>
    </ligand>
</feature>
<evidence type="ECO:0000256" key="4">
    <source>
        <dbReference type="ARBA" id="ARBA00022741"/>
    </source>
</evidence>
<dbReference type="PROSITE" id="PS50011">
    <property type="entry name" value="PROTEIN_KINASE_DOM"/>
    <property type="match status" value="1"/>
</dbReference>
<feature type="compositionally biased region" description="Basic residues" evidence="10">
    <location>
        <begin position="72"/>
        <end position="87"/>
    </location>
</feature>
<feature type="compositionally biased region" description="Basic and acidic residues" evidence="10">
    <location>
        <begin position="191"/>
        <end position="203"/>
    </location>
</feature>
<feature type="compositionally biased region" description="Basic and acidic residues" evidence="10">
    <location>
        <begin position="124"/>
        <end position="134"/>
    </location>
</feature>
<keyword evidence="5" id="KW-0418">Kinase</keyword>
<dbReference type="PANTHER" id="PTHR47634">
    <property type="entry name" value="PROTEIN KINASE DOMAIN-CONTAINING PROTEIN-RELATED"/>
    <property type="match status" value="1"/>
</dbReference>
<evidence type="ECO:0000256" key="7">
    <source>
        <dbReference type="ARBA" id="ARBA00047899"/>
    </source>
</evidence>
<reference evidence="12" key="1">
    <citation type="submission" date="2022-08" db="EMBL/GenBank/DDBJ databases">
        <title>Novel sulfate-reducing endosymbionts in the free-living metamonad Anaeramoeba.</title>
        <authorList>
            <person name="Jerlstrom-Hultqvist J."/>
            <person name="Cepicka I."/>
            <person name="Gallot-Lavallee L."/>
            <person name="Salas-Leiva D."/>
            <person name="Curtis B.A."/>
            <person name="Zahonova K."/>
            <person name="Pipaliya S."/>
            <person name="Dacks J."/>
            <person name="Roger A.J."/>
        </authorList>
    </citation>
    <scope>NUCLEOTIDE SEQUENCE</scope>
    <source>
        <strain evidence="12">Schooner1</strain>
    </source>
</reference>
<feature type="compositionally biased region" description="Polar residues" evidence="10">
    <location>
        <begin position="1"/>
        <end position="12"/>
    </location>
</feature>
<keyword evidence="13" id="KW-1185">Reference proteome</keyword>
<accession>A0ABQ8YCI8</accession>
<evidence type="ECO:0000259" key="11">
    <source>
        <dbReference type="PROSITE" id="PS50011"/>
    </source>
</evidence>
<evidence type="ECO:0000256" key="3">
    <source>
        <dbReference type="ARBA" id="ARBA00022679"/>
    </source>
</evidence>
<feature type="compositionally biased region" description="Low complexity" evidence="10">
    <location>
        <begin position="317"/>
        <end position="327"/>
    </location>
</feature>
<feature type="domain" description="Protein kinase" evidence="11">
    <location>
        <begin position="354"/>
        <end position="836"/>
    </location>
</feature>
<feature type="compositionally biased region" description="Basic residues" evidence="10">
    <location>
        <begin position="135"/>
        <end position="144"/>
    </location>
</feature>
<evidence type="ECO:0000313" key="12">
    <source>
        <dbReference type="EMBL" id="KAJ6242279.1"/>
    </source>
</evidence>
<evidence type="ECO:0000256" key="10">
    <source>
        <dbReference type="SAM" id="MobiDB-lite"/>
    </source>
</evidence>
<gene>
    <name evidence="12" type="ORF">M0813_22771</name>
</gene>
<dbReference type="SUPFAM" id="SSF56112">
    <property type="entry name" value="Protein kinase-like (PK-like)"/>
    <property type="match status" value="1"/>
</dbReference>
<keyword evidence="6 9" id="KW-0067">ATP-binding</keyword>
<dbReference type="PROSITE" id="PS00108">
    <property type="entry name" value="PROTEIN_KINASE_ST"/>
    <property type="match status" value="1"/>
</dbReference>
<dbReference type="InterPro" id="IPR051334">
    <property type="entry name" value="SRPK"/>
</dbReference>
<evidence type="ECO:0000256" key="5">
    <source>
        <dbReference type="ARBA" id="ARBA00022777"/>
    </source>
</evidence>
<feature type="region of interest" description="Disordered" evidence="10">
    <location>
        <begin position="1"/>
        <end position="341"/>
    </location>
</feature>
<feature type="compositionally biased region" description="Acidic residues" evidence="10">
    <location>
        <begin position="584"/>
        <end position="597"/>
    </location>
</feature>
<name>A0ABQ8YCI8_9EUKA</name>
<comment type="catalytic activity">
    <reaction evidence="8">
        <text>L-seryl-[protein] + ATP = O-phospho-L-seryl-[protein] + ADP + H(+)</text>
        <dbReference type="Rhea" id="RHEA:17989"/>
        <dbReference type="Rhea" id="RHEA-COMP:9863"/>
        <dbReference type="Rhea" id="RHEA-COMP:11604"/>
        <dbReference type="ChEBI" id="CHEBI:15378"/>
        <dbReference type="ChEBI" id="CHEBI:29999"/>
        <dbReference type="ChEBI" id="CHEBI:30616"/>
        <dbReference type="ChEBI" id="CHEBI:83421"/>
        <dbReference type="ChEBI" id="CHEBI:456216"/>
        <dbReference type="EC" id="2.7.11.1"/>
    </reaction>
</comment>
<comment type="catalytic activity">
    <reaction evidence="7">
        <text>L-threonyl-[protein] + ATP = O-phospho-L-threonyl-[protein] + ADP + H(+)</text>
        <dbReference type="Rhea" id="RHEA:46608"/>
        <dbReference type="Rhea" id="RHEA-COMP:11060"/>
        <dbReference type="Rhea" id="RHEA-COMP:11605"/>
        <dbReference type="ChEBI" id="CHEBI:15378"/>
        <dbReference type="ChEBI" id="CHEBI:30013"/>
        <dbReference type="ChEBI" id="CHEBI:30616"/>
        <dbReference type="ChEBI" id="CHEBI:61977"/>
        <dbReference type="ChEBI" id="CHEBI:456216"/>
        <dbReference type="EC" id="2.7.11.1"/>
    </reaction>
</comment>
<feature type="compositionally biased region" description="Basic and acidic residues" evidence="10">
    <location>
        <begin position="297"/>
        <end position="310"/>
    </location>
</feature>
<keyword evidence="2" id="KW-0723">Serine/threonine-protein kinase</keyword>
<feature type="compositionally biased region" description="Basic residues" evidence="10">
    <location>
        <begin position="265"/>
        <end position="277"/>
    </location>
</feature>
<feature type="compositionally biased region" description="Basic residues" evidence="10">
    <location>
        <begin position="204"/>
        <end position="225"/>
    </location>
</feature>
<dbReference type="EMBL" id="JAOAOG010000177">
    <property type="protein sequence ID" value="KAJ6242279.1"/>
    <property type="molecule type" value="Genomic_DNA"/>
</dbReference>
<dbReference type="InterPro" id="IPR017441">
    <property type="entry name" value="Protein_kinase_ATP_BS"/>
</dbReference>
<feature type="compositionally biased region" description="Basic and acidic residues" evidence="10">
    <location>
        <begin position="51"/>
        <end position="71"/>
    </location>
</feature>
<evidence type="ECO:0000256" key="1">
    <source>
        <dbReference type="ARBA" id="ARBA00012513"/>
    </source>
</evidence>
<dbReference type="EC" id="2.7.11.1" evidence="1"/>
<keyword evidence="3" id="KW-0808">Transferase</keyword>